<dbReference type="PANTHER" id="PTHR11451">
    <property type="entry name" value="THREONINE-TRNA LIGASE"/>
    <property type="match status" value="1"/>
</dbReference>
<reference evidence="14 15" key="1">
    <citation type="submission" date="2020-08" db="EMBL/GenBank/DDBJ databases">
        <title>Genomic Encyclopedia of Type Strains, Phase III (KMG-III): the genomes of soil and plant-associated and newly described type strains.</title>
        <authorList>
            <person name="Whitman W."/>
        </authorList>
    </citation>
    <scope>NUCLEOTIDE SEQUENCE [LARGE SCALE GENOMIC DNA]</scope>
    <source>
        <strain evidence="14 15">CECT 3313</strain>
    </source>
</reference>
<evidence type="ECO:0000256" key="5">
    <source>
        <dbReference type="ARBA" id="ARBA00022723"/>
    </source>
</evidence>
<dbReference type="InterPro" id="IPR004154">
    <property type="entry name" value="Anticodon-bd"/>
</dbReference>
<dbReference type="SUPFAM" id="SSF52954">
    <property type="entry name" value="Class II aaRS ABD-related"/>
    <property type="match status" value="1"/>
</dbReference>
<evidence type="ECO:0000256" key="1">
    <source>
        <dbReference type="ARBA" id="ARBA00008226"/>
    </source>
</evidence>
<dbReference type="RefSeq" id="WP_184967618.1">
    <property type="nucleotide sequence ID" value="NZ_BAAAWF010000066.1"/>
</dbReference>
<evidence type="ECO:0000256" key="11">
    <source>
        <dbReference type="ARBA" id="ARBA00049515"/>
    </source>
</evidence>
<evidence type="ECO:0000256" key="6">
    <source>
        <dbReference type="ARBA" id="ARBA00022741"/>
    </source>
</evidence>
<dbReference type="Gene3D" id="3.40.50.800">
    <property type="entry name" value="Anticodon-binding domain"/>
    <property type="match status" value="1"/>
</dbReference>
<comment type="caution">
    <text evidence="14">The sequence shown here is derived from an EMBL/GenBank/DDBJ whole genome shotgun (WGS) entry which is preliminary data.</text>
</comment>
<dbReference type="InterPro" id="IPR006195">
    <property type="entry name" value="aa-tRNA-synth_II"/>
</dbReference>
<keyword evidence="15" id="KW-1185">Reference proteome</keyword>
<dbReference type="Gene3D" id="3.30.930.10">
    <property type="entry name" value="Bira Bifunctional Protein, Domain 2"/>
    <property type="match status" value="1"/>
</dbReference>
<evidence type="ECO:0000256" key="4">
    <source>
        <dbReference type="ARBA" id="ARBA00022598"/>
    </source>
</evidence>
<gene>
    <name evidence="14" type="ORF">FHS34_004233</name>
</gene>
<keyword evidence="9" id="KW-0648">Protein biosynthesis</keyword>
<keyword evidence="8" id="KW-0067">ATP-binding</keyword>
<dbReference type="CDD" id="cd00771">
    <property type="entry name" value="ThrRS_core"/>
    <property type="match status" value="1"/>
</dbReference>
<feature type="domain" description="Aminoacyl-transfer RNA synthetases class-II family profile" evidence="13">
    <location>
        <begin position="44"/>
        <end position="313"/>
    </location>
</feature>
<dbReference type="GO" id="GO:0005524">
    <property type="term" value="F:ATP binding"/>
    <property type="evidence" value="ECO:0007669"/>
    <property type="project" value="UniProtKB-KW"/>
</dbReference>
<dbReference type="PRINTS" id="PR01047">
    <property type="entry name" value="TRNASYNTHTHR"/>
</dbReference>
<evidence type="ECO:0000313" key="14">
    <source>
        <dbReference type="EMBL" id="MBB5928763.1"/>
    </source>
</evidence>
<sequence length="434" mass="47315">MNDRNDRVSDDGQGRLPDHRRLGRELGLFDTDPLMGAGLPYWLPDGAVVRHTLEEYIRDAERRAGYRHVYSPEIGKRELYEISGHWDHYRDDMYPPMRLGAEEAVLRPSLCPHHALIYRSRSRSYRELPLRFAELGTMYRAELSGVLGGLTRVRAIRLNDAHIFCTLDQAVAEARAALELIARAYADLGIEAVRHRLSLPGAGGKYVADPDLWHRATGLLREVLAEAGVAYEEAEGEAAFYGPKIDVQIADPAGRESTLSTVQIDFHQPARFGLQYIGADGAKHRPVMVHRSVVGSVERAVAHLTEAHGGAFPAWLAPVQLVVLPVGEEQVERAVAVVREAVALGLRAELAGPGQGTLGARIRAARLVPRLVPYQAVIGAREAGAGLAAVRLRDGRRPGALPVSEVLGRIAERVAARGTALWDRPPGTGHGGPA</sequence>
<accession>A0A7W9PVG1</accession>
<dbReference type="EC" id="6.1.1.3" evidence="2 12"/>
<dbReference type="EMBL" id="JACHJK010000007">
    <property type="protein sequence ID" value="MBB5928763.1"/>
    <property type="molecule type" value="Genomic_DNA"/>
</dbReference>
<dbReference type="InterPro" id="IPR036621">
    <property type="entry name" value="Anticodon-bd_dom_sf"/>
</dbReference>
<dbReference type="GO" id="GO:0005737">
    <property type="term" value="C:cytoplasm"/>
    <property type="evidence" value="ECO:0007669"/>
    <property type="project" value="UniProtKB-UniRule"/>
</dbReference>
<dbReference type="PANTHER" id="PTHR11451:SF56">
    <property type="entry name" value="THREONINE--TRNA LIGASE 1"/>
    <property type="match status" value="1"/>
</dbReference>
<evidence type="ECO:0000256" key="8">
    <source>
        <dbReference type="ARBA" id="ARBA00022840"/>
    </source>
</evidence>
<dbReference type="InterPro" id="IPR045864">
    <property type="entry name" value="aa-tRNA-synth_II/BPL/LPL"/>
</dbReference>
<evidence type="ECO:0000256" key="12">
    <source>
        <dbReference type="NCBIfam" id="TIGR00418"/>
    </source>
</evidence>
<keyword evidence="3" id="KW-0963">Cytoplasm</keyword>
<dbReference type="InterPro" id="IPR033728">
    <property type="entry name" value="ThrRS_core"/>
</dbReference>
<keyword evidence="5" id="KW-0479">Metal-binding</keyword>
<dbReference type="PROSITE" id="PS50862">
    <property type="entry name" value="AA_TRNA_LIGASE_II"/>
    <property type="match status" value="1"/>
</dbReference>
<comment type="similarity">
    <text evidence="1">Belongs to the class-II aminoacyl-tRNA synthetase family.</text>
</comment>
<dbReference type="NCBIfam" id="TIGR00418">
    <property type="entry name" value="thrS"/>
    <property type="match status" value="1"/>
</dbReference>
<dbReference type="AlphaFoldDB" id="A0A7W9PVG1"/>
<evidence type="ECO:0000256" key="9">
    <source>
        <dbReference type="ARBA" id="ARBA00022917"/>
    </source>
</evidence>
<dbReference type="InterPro" id="IPR002320">
    <property type="entry name" value="Thr-tRNA-ligase_IIa"/>
</dbReference>
<dbReference type="SUPFAM" id="SSF55681">
    <property type="entry name" value="Class II aaRS and biotin synthetases"/>
    <property type="match status" value="1"/>
</dbReference>
<evidence type="ECO:0000256" key="7">
    <source>
        <dbReference type="ARBA" id="ARBA00022833"/>
    </source>
</evidence>
<dbReference type="GO" id="GO:0006435">
    <property type="term" value="P:threonyl-tRNA aminoacylation"/>
    <property type="evidence" value="ECO:0007669"/>
    <property type="project" value="UniProtKB-UniRule"/>
</dbReference>
<keyword evidence="10 14" id="KW-0030">Aminoacyl-tRNA synthetase</keyword>
<evidence type="ECO:0000313" key="15">
    <source>
        <dbReference type="Proteomes" id="UP000585836"/>
    </source>
</evidence>
<keyword evidence="4 14" id="KW-0436">Ligase</keyword>
<keyword evidence="7" id="KW-0862">Zinc</keyword>
<dbReference type="InterPro" id="IPR002314">
    <property type="entry name" value="aa-tRNA-synt_IIb"/>
</dbReference>
<evidence type="ECO:0000256" key="10">
    <source>
        <dbReference type="ARBA" id="ARBA00023146"/>
    </source>
</evidence>
<dbReference type="Pfam" id="PF00587">
    <property type="entry name" value="tRNA-synt_2b"/>
    <property type="match status" value="1"/>
</dbReference>
<proteinExistence type="inferred from homology"/>
<keyword evidence="6" id="KW-0547">Nucleotide-binding</keyword>
<protein>
    <recommendedName>
        <fullName evidence="2 12">Threonine--tRNA ligase</fullName>
        <ecNumber evidence="2 12">6.1.1.3</ecNumber>
    </recommendedName>
</protein>
<name>A0A7W9PVG1_9ACTN</name>
<organism evidence="14 15">
    <name type="scientific">Streptomyces echinatus</name>
    <dbReference type="NCBI Taxonomy" id="67293"/>
    <lineage>
        <taxon>Bacteria</taxon>
        <taxon>Bacillati</taxon>
        <taxon>Actinomycetota</taxon>
        <taxon>Actinomycetes</taxon>
        <taxon>Kitasatosporales</taxon>
        <taxon>Streptomycetaceae</taxon>
        <taxon>Streptomyces</taxon>
    </lineage>
</organism>
<dbReference type="Proteomes" id="UP000585836">
    <property type="component" value="Unassembled WGS sequence"/>
</dbReference>
<evidence type="ECO:0000256" key="3">
    <source>
        <dbReference type="ARBA" id="ARBA00022490"/>
    </source>
</evidence>
<comment type="catalytic activity">
    <reaction evidence="11">
        <text>tRNA(Thr) + L-threonine + ATP = L-threonyl-tRNA(Thr) + AMP + diphosphate + H(+)</text>
        <dbReference type="Rhea" id="RHEA:24624"/>
        <dbReference type="Rhea" id="RHEA-COMP:9670"/>
        <dbReference type="Rhea" id="RHEA-COMP:9704"/>
        <dbReference type="ChEBI" id="CHEBI:15378"/>
        <dbReference type="ChEBI" id="CHEBI:30616"/>
        <dbReference type="ChEBI" id="CHEBI:33019"/>
        <dbReference type="ChEBI" id="CHEBI:57926"/>
        <dbReference type="ChEBI" id="CHEBI:78442"/>
        <dbReference type="ChEBI" id="CHEBI:78534"/>
        <dbReference type="ChEBI" id="CHEBI:456215"/>
        <dbReference type="EC" id="6.1.1.3"/>
    </reaction>
</comment>
<dbReference type="FunFam" id="3.30.930.10:FF:000002">
    <property type="entry name" value="Threonine--tRNA ligase"/>
    <property type="match status" value="1"/>
</dbReference>
<dbReference type="Pfam" id="PF03129">
    <property type="entry name" value="HGTP_anticodon"/>
    <property type="match status" value="1"/>
</dbReference>
<evidence type="ECO:0000256" key="2">
    <source>
        <dbReference type="ARBA" id="ARBA00013163"/>
    </source>
</evidence>
<dbReference type="GO" id="GO:0004829">
    <property type="term" value="F:threonine-tRNA ligase activity"/>
    <property type="evidence" value="ECO:0007669"/>
    <property type="project" value="UniProtKB-UniRule"/>
</dbReference>
<evidence type="ECO:0000259" key="13">
    <source>
        <dbReference type="PROSITE" id="PS50862"/>
    </source>
</evidence>
<dbReference type="GO" id="GO:0046872">
    <property type="term" value="F:metal ion binding"/>
    <property type="evidence" value="ECO:0007669"/>
    <property type="project" value="UniProtKB-KW"/>
</dbReference>